<dbReference type="EMBL" id="UYRT01001717">
    <property type="protein sequence ID" value="VDK30025.1"/>
    <property type="molecule type" value="Genomic_DNA"/>
</dbReference>
<dbReference type="Proteomes" id="UP000271098">
    <property type="component" value="Unassembled WGS sequence"/>
</dbReference>
<evidence type="ECO:0000313" key="2">
    <source>
        <dbReference type="Proteomes" id="UP000271098"/>
    </source>
</evidence>
<proteinExistence type="predicted"/>
<reference evidence="1 2" key="2">
    <citation type="submission" date="2018-11" db="EMBL/GenBank/DDBJ databases">
        <authorList>
            <consortium name="Pathogen Informatics"/>
        </authorList>
    </citation>
    <scope>NUCLEOTIDE SEQUENCE [LARGE SCALE GENOMIC DNA]</scope>
</reference>
<dbReference type="AlphaFoldDB" id="A0A183CY86"/>
<evidence type="ECO:0000313" key="3">
    <source>
        <dbReference type="WBParaSite" id="GPUH_0000143001-mRNA-1"/>
    </source>
</evidence>
<gene>
    <name evidence="1" type="ORF">GPUH_LOCUS1426</name>
</gene>
<keyword evidence="2" id="KW-1185">Reference proteome</keyword>
<dbReference type="OrthoDB" id="5804295at2759"/>
<sequence length="479" mass="53418">MLHIVQENKEKADLNILADFSDLLNNCNNFRLSAYSEKYLDGDPPLPLVTLLRLIDAVLDEPEKVLYSDASLNQILLLLLIFEVANDEQGKRVRDRCTSLSGDFYIYCQFVRSATSILRKMFASLHAIRQNPEKSVVWSLLRTYSLCCMNEQCADRIIKGTILESFSFFITPSTAPASLQQQLGAKTTQPSFLGLFLSTGFEEPANFFATVDIWRHILPLPSASLISATGFDPEKAILMDKLWSASILQCERHLHFAVLLGISSSQRLRRCLYDLLIRLATISDEIALLLADLKMLTFSAYATVADAFDEDGVEEEESSVRFGAAADVVIASFFAFVAACSVELPIRKSLITVISQSKNYISTILKFFKLASPKTSPHVTFQRNVIKLFRNICVIDSNHNGRIAQLPRDIYVTVCDSLVEHFGNVEHDIETAVLALKALCDIGRSSTFGNVAVDQQIPAESSECPNELCSSFECDEYAK</sequence>
<reference evidence="3" key="1">
    <citation type="submission" date="2016-06" db="UniProtKB">
        <authorList>
            <consortium name="WormBaseParasite"/>
        </authorList>
    </citation>
    <scope>IDENTIFICATION</scope>
</reference>
<name>A0A183CY86_9BILA</name>
<protein>
    <submittedName>
        <fullName evidence="3">DUF2428 domain-containing protein</fullName>
    </submittedName>
</protein>
<dbReference type="WBParaSite" id="GPUH_0000143001-mRNA-1">
    <property type="protein sequence ID" value="GPUH_0000143001-mRNA-1"/>
    <property type="gene ID" value="GPUH_0000143001"/>
</dbReference>
<evidence type="ECO:0000313" key="1">
    <source>
        <dbReference type="EMBL" id="VDK30025.1"/>
    </source>
</evidence>
<organism evidence="3">
    <name type="scientific">Gongylonema pulchrum</name>
    <dbReference type="NCBI Taxonomy" id="637853"/>
    <lineage>
        <taxon>Eukaryota</taxon>
        <taxon>Metazoa</taxon>
        <taxon>Ecdysozoa</taxon>
        <taxon>Nematoda</taxon>
        <taxon>Chromadorea</taxon>
        <taxon>Rhabditida</taxon>
        <taxon>Spirurina</taxon>
        <taxon>Spiruromorpha</taxon>
        <taxon>Spiruroidea</taxon>
        <taxon>Gongylonematidae</taxon>
        <taxon>Gongylonema</taxon>
    </lineage>
</organism>
<accession>A0A183CY86</accession>